<dbReference type="CDD" id="cd02440">
    <property type="entry name" value="AdoMet_MTases"/>
    <property type="match status" value="1"/>
</dbReference>
<dbReference type="RefSeq" id="WP_126840734.1">
    <property type="nucleotide sequence ID" value="NZ_PIQH01000001.1"/>
</dbReference>
<keyword evidence="1 3" id="KW-0489">Methyltransferase</keyword>
<proteinExistence type="inferred from homology"/>
<keyword evidence="1" id="KW-0819">tRNA processing</keyword>
<comment type="catalytic activity">
    <reaction evidence="1">
        <text>5-carboxymethoxyuridine(34) in tRNA + S-adenosyl-L-methionine = 5-methoxycarbonylmethoxyuridine(34) in tRNA + S-adenosyl-L-homocysteine</text>
        <dbReference type="Rhea" id="RHEA:54080"/>
        <dbReference type="Rhea" id="RHEA-COMP:13383"/>
        <dbReference type="Rhea" id="RHEA-COMP:13781"/>
        <dbReference type="ChEBI" id="CHEBI:57856"/>
        <dbReference type="ChEBI" id="CHEBI:59789"/>
        <dbReference type="ChEBI" id="CHEBI:136879"/>
        <dbReference type="ChEBI" id="CHEBI:138053"/>
    </reaction>
</comment>
<organism evidence="3 4">
    <name type="scientific">Idiomarina tyrosinivorans</name>
    <dbReference type="NCBI Taxonomy" id="1445662"/>
    <lineage>
        <taxon>Bacteria</taxon>
        <taxon>Pseudomonadati</taxon>
        <taxon>Pseudomonadota</taxon>
        <taxon>Gammaproteobacteria</taxon>
        <taxon>Alteromonadales</taxon>
        <taxon>Idiomarinaceae</taxon>
        <taxon>Idiomarina</taxon>
    </lineage>
</organism>
<dbReference type="GO" id="GO:0097697">
    <property type="term" value="F:tRNA (5-carboxymethoxyuridine(34)-5-O)-methyltransferase activity"/>
    <property type="evidence" value="ECO:0007669"/>
    <property type="project" value="UniProtKB-UniRule"/>
</dbReference>
<keyword evidence="1 3" id="KW-0808">Transferase</keyword>
<dbReference type="AlphaFoldDB" id="A0A432ZU22"/>
<keyword evidence="4" id="KW-1185">Reference proteome</keyword>
<dbReference type="InterPro" id="IPR013216">
    <property type="entry name" value="Methyltransf_11"/>
</dbReference>
<dbReference type="Proteomes" id="UP000287996">
    <property type="component" value="Unassembled WGS sequence"/>
</dbReference>
<evidence type="ECO:0000259" key="2">
    <source>
        <dbReference type="Pfam" id="PF08241"/>
    </source>
</evidence>
<dbReference type="OrthoDB" id="4697647at2"/>
<feature type="domain" description="Methyltransferase type 11" evidence="2">
    <location>
        <begin position="47"/>
        <end position="145"/>
    </location>
</feature>
<evidence type="ECO:0000256" key="1">
    <source>
        <dbReference type="HAMAP-Rule" id="MF_02057"/>
    </source>
</evidence>
<comment type="similarity">
    <text evidence="1">Belongs to the class I-like SAM-binding methyltransferase superfamily. CmoM family.</text>
</comment>
<protein>
    <recommendedName>
        <fullName evidence="1">tRNA 5-carboxymethoxyuridine methyltransferase</fullName>
        <ecNumber evidence="1">2.1.1.-</ecNumber>
    </recommendedName>
    <alternativeName>
        <fullName evidence="1">cmo5U methyltransferase</fullName>
    </alternativeName>
</protein>
<name>A0A432ZU22_9GAMM</name>
<keyword evidence="1" id="KW-0949">S-adenosyl-L-methionine</keyword>
<reference evidence="3 4" key="1">
    <citation type="journal article" date="2011" name="Front. Microbiol.">
        <title>Genomic signatures of strain selection and enhancement in Bacillus atrophaeus var. globigii, a historical biowarfare simulant.</title>
        <authorList>
            <person name="Gibbons H.S."/>
            <person name="Broomall S.M."/>
            <person name="McNew L.A."/>
            <person name="Daligault H."/>
            <person name="Chapman C."/>
            <person name="Bruce D."/>
            <person name="Karavis M."/>
            <person name="Krepps M."/>
            <person name="McGregor P.A."/>
            <person name="Hong C."/>
            <person name="Park K.H."/>
            <person name="Akmal A."/>
            <person name="Feldman A."/>
            <person name="Lin J.S."/>
            <person name="Chang W.E."/>
            <person name="Higgs B.W."/>
            <person name="Demirev P."/>
            <person name="Lindquist J."/>
            <person name="Liem A."/>
            <person name="Fochler E."/>
            <person name="Read T.D."/>
            <person name="Tapia R."/>
            <person name="Johnson S."/>
            <person name="Bishop-Lilly K.A."/>
            <person name="Detter C."/>
            <person name="Han C."/>
            <person name="Sozhamannan S."/>
            <person name="Rosenzweig C.N."/>
            <person name="Skowronski E.W."/>
        </authorList>
    </citation>
    <scope>NUCLEOTIDE SEQUENCE [LARGE SCALE GENOMIC DNA]</scope>
    <source>
        <strain evidence="3 4">CC-PW-9</strain>
    </source>
</reference>
<dbReference type="PANTHER" id="PTHR43861">
    <property type="entry name" value="TRANS-ACONITATE 2-METHYLTRANSFERASE-RELATED"/>
    <property type="match status" value="1"/>
</dbReference>
<evidence type="ECO:0000313" key="3">
    <source>
        <dbReference type="EMBL" id="RUO81389.1"/>
    </source>
</evidence>
<sequence length="255" mass="28955">MANKGNFNGISEKFAKSIYASSKGKLRMAVLARDLQPLVQAPTLDVLDIGAGLGQVNSWFLAAGHRLVHSDIAAEMVADAKAYHQQQGLTDNVRYLACPLQQLPQHLGQQQFDLVLCHAVLEWLDDPRQGLLDALSWVKPGGQLSLMFYNRDAKLLANAIYGNFDYIERGLKVKKTVRMSPKHPIALADMTSWLDQQKLEVISKTGVRCFHDYLRDPADQQRYHELLAIEMRYNQTQPFQPLGRYQHWLIRKTAE</sequence>
<gene>
    <name evidence="1" type="primary">cmoM</name>
    <name evidence="3" type="ORF">CWI84_01125</name>
</gene>
<dbReference type="GO" id="GO:0032259">
    <property type="term" value="P:methylation"/>
    <property type="evidence" value="ECO:0007669"/>
    <property type="project" value="UniProtKB-KW"/>
</dbReference>
<dbReference type="SUPFAM" id="SSF53335">
    <property type="entry name" value="S-adenosyl-L-methionine-dependent methyltransferases"/>
    <property type="match status" value="1"/>
</dbReference>
<dbReference type="Gene3D" id="3.40.50.150">
    <property type="entry name" value="Vaccinia Virus protein VP39"/>
    <property type="match status" value="1"/>
</dbReference>
<accession>A0A432ZU22</accession>
<feature type="binding site" evidence="1">
    <location>
        <position position="27"/>
    </location>
    <ligand>
        <name>S-adenosyl-L-methionine</name>
        <dbReference type="ChEBI" id="CHEBI:59789"/>
    </ligand>
</feature>
<dbReference type="GO" id="GO:0008757">
    <property type="term" value="F:S-adenosylmethionine-dependent methyltransferase activity"/>
    <property type="evidence" value="ECO:0007669"/>
    <property type="project" value="InterPro"/>
</dbReference>
<feature type="binding site" evidence="1">
    <location>
        <position position="71"/>
    </location>
    <ligand>
        <name>S-adenosyl-L-methionine</name>
        <dbReference type="ChEBI" id="CHEBI:59789"/>
    </ligand>
</feature>
<dbReference type="EC" id="2.1.1.-" evidence="1"/>
<dbReference type="HAMAP" id="MF_02057">
    <property type="entry name" value="tRNA_methyltr_CmoM"/>
    <property type="match status" value="1"/>
</dbReference>
<dbReference type="InterPro" id="IPR033664">
    <property type="entry name" value="Cmo5U_methylTrfase"/>
</dbReference>
<dbReference type="Pfam" id="PF08241">
    <property type="entry name" value="Methyltransf_11"/>
    <property type="match status" value="1"/>
</dbReference>
<comment type="function">
    <text evidence="1">Catalyzes the methylation of 5-carboxymethoxyuridine (cmo5U) to form 5-methoxycarbonylmethoxyuridine (mcmo5U) at position 34 in tRNAs.</text>
</comment>
<dbReference type="EMBL" id="PIQH01000001">
    <property type="protein sequence ID" value="RUO81389.1"/>
    <property type="molecule type" value="Genomic_DNA"/>
</dbReference>
<feature type="binding site" evidence="1">
    <location>
        <begin position="50"/>
        <end position="51"/>
    </location>
    <ligand>
        <name>S-adenosyl-L-methionine</name>
        <dbReference type="ChEBI" id="CHEBI:59789"/>
    </ligand>
</feature>
<feature type="binding site" evidence="1">
    <location>
        <position position="118"/>
    </location>
    <ligand>
        <name>S-adenosyl-L-methionine</name>
        <dbReference type="ChEBI" id="CHEBI:59789"/>
    </ligand>
</feature>
<evidence type="ECO:0000313" key="4">
    <source>
        <dbReference type="Proteomes" id="UP000287996"/>
    </source>
</evidence>
<comment type="caution">
    <text evidence="3">The sequence shown here is derived from an EMBL/GenBank/DDBJ whole genome shotgun (WGS) entry which is preliminary data.</text>
</comment>
<comment type="caution">
    <text evidence="1">Lacks conserved residue(s) required for the propagation of feature annotation.</text>
</comment>
<dbReference type="GO" id="GO:0006400">
    <property type="term" value="P:tRNA modification"/>
    <property type="evidence" value="ECO:0007669"/>
    <property type="project" value="UniProtKB-UniRule"/>
</dbReference>
<dbReference type="InterPro" id="IPR029063">
    <property type="entry name" value="SAM-dependent_MTases_sf"/>
</dbReference>